<protein>
    <submittedName>
        <fullName evidence="3">Putative ATP-dependent DNA helicase HFM1</fullName>
    </submittedName>
</protein>
<dbReference type="GO" id="GO:0003676">
    <property type="term" value="F:nucleic acid binding"/>
    <property type="evidence" value="ECO:0007669"/>
    <property type="project" value="InterPro"/>
</dbReference>
<keyword evidence="3" id="KW-0347">Helicase</keyword>
<keyword evidence="3" id="KW-0547">Nucleotide-binding</keyword>
<dbReference type="InterPro" id="IPR052247">
    <property type="entry name" value="Meiotic_Crossover_Helicase"/>
</dbReference>
<keyword evidence="3" id="KW-0378">Hydrolase</keyword>
<dbReference type="OrthoDB" id="5575at2759"/>
<feature type="domain" description="DEAD/DEAH-box helicase" evidence="2">
    <location>
        <begin position="332"/>
        <end position="373"/>
    </location>
</feature>
<dbReference type="InterPro" id="IPR011545">
    <property type="entry name" value="DEAD/DEAH_box_helicase_dom"/>
</dbReference>
<dbReference type="Pfam" id="PF00270">
    <property type="entry name" value="DEAD"/>
    <property type="match status" value="1"/>
</dbReference>
<evidence type="ECO:0000313" key="4">
    <source>
        <dbReference type="Proteomes" id="UP000324222"/>
    </source>
</evidence>
<proteinExistence type="predicted"/>
<dbReference type="SUPFAM" id="SSF52540">
    <property type="entry name" value="P-loop containing nucleoside triphosphate hydrolases"/>
    <property type="match status" value="1"/>
</dbReference>
<keyword evidence="3" id="KW-0067">ATP-binding</keyword>
<dbReference type="InterPro" id="IPR027417">
    <property type="entry name" value="P-loop_NTPase"/>
</dbReference>
<keyword evidence="4" id="KW-1185">Reference proteome</keyword>
<dbReference type="PANTHER" id="PTHR47835">
    <property type="entry name" value="HFM1, ATP DEPENDENT DNA HELICASE HOMOLOG"/>
    <property type="match status" value="1"/>
</dbReference>
<dbReference type="GO" id="GO:0005524">
    <property type="term" value="F:ATP binding"/>
    <property type="evidence" value="ECO:0007669"/>
    <property type="project" value="InterPro"/>
</dbReference>
<organism evidence="3 4">
    <name type="scientific">Portunus trituberculatus</name>
    <name type="common">Swimming crab</name>
    <name type="synonym">Neptunus trituberculatus</name>
    <dbReference type="NCBI Taxonomy" id="210409"/>
    <lineage>
        <taxon>Eukaryota</taxon>
        <taxon>Metazoa</taxon>
        <taxon>Ecdysozoa</taxon>
        <taxon>Arthropoda</taxon>
        <taxon>Crustacea</taxon>
        <taxon>Multicrustacea</taxon>
        <taxon>Malacostraca</taxon>
        <taxon>Eumalacostraca</taxon>
        <taxon>Eucarida</taxon>
        <taxon>Decapoda</taxon>
        <taxon>Pleocyemata</taxon>
        <taxon>Brachyura</taxon>
        <taxon>Eubrachyura</taxon>
        <taxon>Portunoidea</taxon>
        <taxon>Portunidae</taxon>
        <taxon>Portuninae</taxon>
        <taxon>Portunus</taxon>
    </lineage>
</organism>
<name>A0A5B7DA36_PORTR</name>
<accession>A0A5B7DA36</accession>
<dbReference type="PANTHER" id="PTHR47835:SF3">
    <property type="entry name" value="HELICASE FOR MEIOSIS 1"/>
    <property type="match status" value="1"/>
</dbReference>
<evidence type="ECO:0000313" key="3">
    <source>
        <dbReference type="EMBL" id="MPC18208.1"/>
    </source>
</evidence>
<dbReference type="Proteomes" id="UP000324222">
    <property type="component" value="Unassembled WGS sequence"/>
</dbReference>
<feature type="region of interest" description="Disordered" evidence="1">
    <location>
        <begin position="160"/>
        <end position="183"/>
    </location>
</feature>
<evidence type="ECO:0000259" key="2">
    <source>
        <dbReference type="Pfam" id="PF00270"/>
    </source>
</evidence>
<dbReference type="GO" id="GO:0043138">
    <property type="term" value="F:3'-5' DNA helicase activity"/>
    <property type="evidence" value="ECO:0007669"/>
    <property type="project" value="UniProtKB-EC"/>
</dbReference>
<sequence length="392" mass="43912">MMSIEMKQEIIDKHKRGVHDSSNAEEWVRCLSIVVAHSQAREEQNLGPLKATTSIPRSFMYGYHASNTRTAVAFFEFPFEVAPPPEEDYSLSQQPSQLPPTQVSIVNFVGCMHFQSSPVKLFVCPQVWSKAPQSWQTPKTCHAAMGHQQVCRKPWGQRLSHAPQSHQQVHGHYTPGHSLTQGHQTEGHFYHQDQLCTADEQEEQARNHQTYQKGLGAHGHQVHPGQVMQHQATPDHQIYTGASQNHQVHQAVNHTTQGHQVQLTSASCLSSSGRETSASGNQQGNTSDSGMLRPVAEIRILFTEFSITFFLTLWSAAQYRSLFSQFPFFNIVQSTVFPDVFESDRSVVVSAPTGSGKTVVMELALVRLLITRDRNHPSDPPPQPARVVYSEY</sequence>
<gene>
    <name evidence="3" type="primary">HFM1_2</name>
    <name evidence="3" type="ORF">E2C01_011085</name>
</gene>
<dbReference type="GO" id="GO:0016787">
    <property type="term" value="F:hydrolase activity"/>
    <property type="evidence" value="ECO:0007669"/>
    <property type="project" value="UniProtKB-KW"/>
</dbReference>
<feature type="region of interest" description="Disordered" evidence="1">
    <location>
        <begin position="263"/>
        <end position="290"/>
    </location>
</feature>
<evidence type="ECO:0000256" key="1">
    <source>
        <dbReference type="SAM" id="MobiDB-lite"/>
    </source>
</evidence>
<dbReference type="AlphaFoldDB" id="A0A5B7DA36"/>
<dbReference type="Gene3D" id="3.40.50.300">
    <property type="entry name" value="P-loop containing nucleotide triphosphate hydrolases"/>
    <property type="match status" value="1"/>
</dbReference>
<dbReference type="EMBL" id="VSRR010000658">
    <property type="protein sequence ID" value="MPC18208.1"/>
    <property type="molecule type" value="Genomic_DNA"/>
</dbReference>
<comment type="caution">
    <text evidence="3">The sequence shown here is derived from an EMBL/GenBank/DDBJ whole genome shotgun (WGS) entry which is preliminary data.</text>
</comment>
<feature type="compositionally biased region" description="Polar residues" evidence="1">
    <location>
        <begin position="263"/>
        <end position="289"/>
    </location>
</feature>
<reference evidence="3 4" key="1">
    <citation type="submission" date="2019-05" db="EMBL/GenBank/DDBJ databases">
        <title>Another draft genome of Portunus trituberculatus and its Hox gene families provides insights of decapod evolution.</title>
        <authorList>
            <person name="Jeong J.-H."/>
            <person name="Song I."/>
            <person name="Kim S."/>
            <person name="Choi T."/>
            <person name="Kim D."/>
            <person name="Ryu S."/>
            <person name="Kim W."/>
        </authorList>
    </citation>
    <scope>NUCLEOTIDE SEQUENCE [LARGE SCALE GENOMIC DNA]</scope>
    <source>
        <tissue evidence="3">Muscle</tissue>
    </source>
</reference>